<keyword evidence="2" id="KW-1185">Reference proteome</keyword>
<dbReference type="Proteomes" id="UP001159363">
    <property type="component" value="Chromosome 8"/>
</dbReference>
<dbReference type="EMBL" id="JARBHB010000009">
    <property type="protein sequence ID" value="KAJ8875562.1"/>
    <property type="molecule type" value="Genomic_DNA"/>
</dbReference>
<protein>
    <recommendedName>
        <fullName evidence="3">Reverse transcriptase domain-containing protein</fullName>
    </recommendedName>
</protein>
<sequence>MDIKRLVAARPEALKLREVQKHDSSVVIYDVEENVAFLRCFKCQRFGHHSVRCKLENPHVGFVEWICMTSVITPRIRWRAQSPSVVIAVEVGKWISEPPSHLIYRSRTDCQCLPNGKPAEAALSRSMKQVPQSWCLSTLLEKYLSTNTVQERREGSWFSLFLWVPFAIVSFRKVLEKIGTDNALHAAYTELDRATAKYVMGVFLDIGGAFDNALWPKILSALWHMHPPQWRRHWRRAAHRDRSSDHCSGTFCLTAFTTLCFLVDAGYWGYADDDLVLVYGNSHRESQQKSQLDFSVPKSKCMMVKEWFRGIYRHPKAELNGTSLEFVKTCTYLGVLLSNKLSFTQYVEYVRNRRLNFKTLFGLYKWVLEPIVMYGSIVSYKRVGHSHIRQKQLSTQHVALLVVTKAYHTVSPHTLQVLSRVAPLDLSDLRHDGIPPRTCAF</sequence>
<evidence type="ECO:0000313" key="2">
    <source>
        <dbReference type="Proteomes" id="UP001159363"/>
    </source>
</evidence>
<name>A0ABQ9GU65_9NEOP</name>
<accession>A0ABQ9GU65</accession>
<evidence type="ECO:0008006" key="3">
    <source>
        <dbReference type="Google" id="ProtNLM"/>
    </source>
</evidence>
<gene>
    <name evidence="1" type="ORF">PR048_023458</name>
</gene>
<comment type="caution">
    <text evidence="1">The sequence shown here is derived from an EMBL/GenBank/DDBJ whole genome shotgun (WGS) entry which is preliminary data.</text>
</comment>
<reference evidence="1 2" key="1">
    <citation type="submission" date="2023-02" db="EMBL/GenBank/DDBJ databases">
        <title>LHISI_Scaffold_Assembly.</title>
        <authorList>
            <person name="Stuart O.P."/>
            <person name="Cleave R."/>
            <person name="Magrath M.J.L."/>
            <person name="Mikheyev A.S."/>
        </authorList>
    </citation>
    <scope>NUCLEOTIDE SEQUENCE [LARGE SCALE GENOMIC DNA]</scope>
    <source>
        <strain evidence="1">Daus_M_001</strain>
        <tissue evidence="1">Leg muscle</tissue>
    </source>
</reference>
<evidence type="ECO:0000313" key="1">
    <source>
        <dbReference type="EMBL" id="KAJ8875562.1"/>
    </source>
</evidence>
<organism evidence="1 2">
    <name type="scientific">Dryococelus australis</name>
    <dbReference type="NCBI Taxonomy" id="614101"/>
    <lineage>
        <taxon>Eukaryota</taxon>
        <taxon>Metazoa</taxon>
        <taxon>Ecdysozoa</taxon>
        <taxon>Arthropoda</taxon>
        <taxon>Hexapoda</taxon>
        <taxon>Insecta</taxon>
        <taxon>Pterygota</taxon>
        <taxon>Neoptera</taxon>
        <taxon>Polyneoptera</taxon>
        <taxon>Phasmatodea</taxon>
        <taxon>Verophasmatodea</taxon>
        <taxon>Anareolatae</taxon>
        <taxon>Phasmatidae</taxon>
        <taxon>Eurycanthinae</taxon>
        <taxon>Dryococelus</taxon>
    </lineage>
</organism>
<proteinExistence type="predicted"/>